<dbReference type="AlphaFoldDB" id="A0A975BBG5"/>
<dbReference type="SUPFAM" id="SSF53850">
    <property type="entry name" value="Periplasmic binding protein-like II"/>
    <property type="match status" value="1"/>
</dbReference>
<dbReference type="RefSeq" id="WP_207688159.1">
    <property type="nucleotide sequence ID" value="NZ_CP061799.1"/>
</dbReference>
<evidence type="ECO:0000259" key="1">
    <source>
        <dbReference type="Pfam" id="PF00497"/>
    </source>
</evidence>
<dbReference type="Proteomes" id="UP000663720">
    <property type="component" value="Chromosome"/>
</dbReference>
<feature type="domain" description="Solute-binding protein family 3/N-terminal" evidence="1">
    <location>
        <begin position="32"/>
        <end position="130"/>
    </location>
</feature>
<sequence>MKILLNLLVVLLIVISNTQVNAKTIKMAVFKLEPFMMEDPKSKEVVGVTIDYWKEFIAPEMGVNVEVVGIYPILRATEMLKNGEVDVVSQLTKIPEREVDFLYPDTALTTIISCLVVLKDSPLQEVNKSEDLFGKTIGFIKAAC</sequence>
<dbReference type="InterPro" id="IPR001638">
    <property type="entry name" value="Solute-binding_3/MltF_N"/>
</dbReference>
<dbReference type="EMBL" id="CP061799">
    <property type="protein sequence ID" value="QTA82202.1"/>
    <property type="molecule type" value="Genomic_DNA"/>
</dbReference>
<gene>
    <name evidence="2" type="ORF">dnl_45750</name>
</gene>
<dbReference type="Gene3D" id="3.40.190.10">
    <property type="entry name" value="Periplasmic binding protein-like II"/>
    <property type="match status" value="1"/>
</dbReference>
<protein>
    <submittedName>
        <fullName evidence="2">ABC transporter, solute-binding protein family 3</fullName>
    </submittedName>
</protein>
<dbReference type="Pfam" id="PF00497">
    <property type="entry name" value="SBP_bac_3"/>
    <property type="match status" value="1"/>
</dbReference>
<evidence type="ECO:0000313" key="2">
    <source>
        <dbReference type="EMBL" id="QTA82202.1"/>
    </source>
</evidence>
<organism evidence="2 3">
    <name type="scientific">Desulfonema limicola</name>
    <dbReference type="NCBI Taxonomy" id="45656"/>
    <lineage>
        <taxon>Bacteria</taxon>
        <taxon>Pseudomonadati</taxon>
        <taxon>Thermodesulfobacteriota</taxon>
        <taxon>Desulfobacteria</taxon>
        <taxon>Desulfobacterales</taxon>
        <taxon>Desulfococcaceae</taxon>
        <taxon>Desulfonema</taxon>
    </lineage>
</organism>
<name>A0A975BBG5_9BACT</name>
<reference evidence="2" key="1">
    <citation type="journal article" date="2021" name="Microb. Physiol.">
        <title>Proteogenomic Insights into the Physiology of Marine, Sulfate-Reducing, Filamentous Desulfonema limicola and Desulfonema magnum.</title>
        <authorList>
            <person name="Schnaars V."/>
            <person name="Wohlbrand L."/>
            <person name="Scheve S."/>
            <person name="Hinrichs C."/>
            <person name="Reinhardt R."/>
            <person name="Rabus R."/>
        </authorList>
    </citation>
    <scope>NUCLEOTIDE SEQUENCE</scope>
    <source>
        <strain evidence="2">5ac10</strain>
    </source>
</reference>
<evidence type="ECO:0000313" key="3">
    <source>
        <dbReference type="Proteomes" id="UP000663720"/>
    </source>
</evidence>
<keyword evidence="3" id="KW-1185">Reference proteome</keyword>
<proteinExistence type="predicted"/>
<dbReference type="KEGG" id="dli:dnl_45750"/>
<accession>A0A975BBG5</accession>